<gene>
    <name evidence="2" type="ORF">PV08_08852</name>
</gene>
<keyword evidence="1" id="KW-0732">Signal</keyword>
<evidence type="ECO:0000313" key="2">
    <source>
        <dbReference type="EMBL" id="KIW13661.1"/>
    </source>
</evidence>
<dbReference type="OrthoDB" id="2331083at2759"/>
<evidence type="ECO:0000256" key="1">
    <source>
        <dbReference type="SAM" id="SignalP"/>
    </source>
</evidence>
<dbReference type="Proteomes" id="UP000053328">
    <property type="component" value="Unassembled WGS sequence"/>
</dbReference>
<feature type="chain" id="PRO_5002236942" description="Purine nucleoside permease" evidence="1">
    <location>
        <begin position="23"/>
        <end position="422"/>
    </location>
</feature>
<reference evidence="2 3" key="1">
    <citation type="submission" date="2015-01" db="EMBL/GenBank/DDBJ databases">
        <title>The Genome Sequence of Exophiala spinifera CBS89968.</title>
        <authorList>
            <consortium name="The Broad Institute Genomics Platform"/>
            <person name="Cuomo C."/>
            <person name="de Hoog S."/>
            <person name="Gorbushina A."/>
            <person name="Stielow B."/>
            <person name="Teixiera M."/>
            <person name="Abouelleil A."/>
            <person name="Chapman S.B."/>
            <person name="Priest M."/>
            <person name="Young S.K."/>
            <person name="Wortman J."/>
            <person name="Nusbaum C."/>
            <person name="Birren B."/>
        </authorList>
    </citation>
    <scope>NUCLEOTIDE SEQUENCE [LARGE SCALE GENOMIC DNA]</scope>
    <source>
        <strain evidence="2 3">CBS 89968</strain>
    </source>
</reference>
<dbReference type="GeneID" id="27335935"/>
<protein>
    <recommendedName>
        <fullName evidence="4">Purine nucleoside permease</fullName>
    </recommendedName>
</protein>
<dbReference type="PANTHER" id="PTHR38643:SF1">
    <property type="entry name" value="PURINE NUCLEOSIDE PERMEASE C285.05-RELATED"/>
    <property type="match status" value="1"/>
</dbReference>
<dbReference type="GO" id="GO:0055085">
    <property type="term" value="P:transmembrane transport"/>
    <property type="evidence" value="ECO:0007669"/>
    <property type="project" value="InterPro"/>
</dbReference>
<feature type="signal peptide" evidence="1">
    <location>
        <begin position="1"/>
        <end position="22"/>
    </location>
</feature>
<name>A0A0D1YF19_9EURO</name>
<dbReference type="EMBL" id="KN847497">
    <property type="protein sequence ID" value="KIW13661.1"/>
    <property type="molecule type" value="Genomic_DNA"/>
</dbReference>
<organism evidence="2 3">
    <name type="scientific">Exophiala spinifera</name>
    <dbReference type="NCBI Taxonomy" id="91928"/>
    <lineage>
        <taxon>Eukaryota</taxon>
        <taxon>Fungi</taxon>
        <taxon>Dikarya</taxon>
        <taxon>Ascomycota</taxon>
        <taxon>Pezizomycotina</taxon>
        <taxon>Eurotiomycetes</taxon>
        <taxon>Chaetothyriomycetidae</taxon>
        <taxon>Chaetothyriales</taxon>
        <taxon>Herpotrichiellaceae</taxon>
        <taxon>Exophiala</taxon>
    </lineage>
</organism>
<evidence type="ECO:0000313" key="3">
    <source>
        <dbReference type="Proteomes" id="UP000053328"/>
    </source>
</evidence>
<dbReference type="AlphaFoldDB" id="A0A0D1YF19"/>
<dbReference type="InterPro" id="IPR009486">
    <property type="entry name" value="Pur_nuclsid_perm"/>
</dbReference>
<proteinExistence type="predicted"/>
<dbReference type="PANTHER" id="PTHR38643">
    <property type="entry name" value="PURINE NUCLEOSIDE PERMEASE C285.05-RELATED"/>
    <property type="match status" value="1"/>
</dbReference>
<dbReference type="GO" id="GO:0005783">
    <property type="term" value="C:endoplasmic reticulum"/>
    <property type="evidence" value="ECO:0007669"/>
    <property type="project" value="TreeGrafter"/>
</dbReference>
<dbReference type="RefSeq" id="XP_016233877.1">
    <property type="nucleotide sequence ID" value="XM_016383174.1"/>
</dbReference>
<dbReference type="HOGENOM" id="CLU_031475_0_1_1"/>
<dbReference type="VEuPathDB" id="FungiDB:PV08_08852"/>
<sequence>MWSLKLSSLLAAAATIPLLSTATPLAPKHAVARRDGVIAPKFVIVSMFAPEAEVWWGIDEFDLLAQNITVPGLSPLFPEVHCTADGEICQVITGESEINAASTISAFVLSPKFDLTKSYFMVAGIAGVNPEVATTGSVTFARYAVQVALQYEFDYRDLPDNFTTGYIPFNTDNPADYPGEAYGTEVFEVNQALRDIAFDFASTAVLNDSETAQIYRAKYASDALYTAGSQGPSVVACDVATSDVYYSGTLLSEAFENTTRIWTNGTGVYCTTAQEDNASLEAILRADKANLTDYSRVIVMRTASDFDRPPPGVSQIQNLLYAHQGGFSPAIANIYLAGVKVVQGILDGWDTLFEQGITPNNYVGDIFATLGGTPDFGKEDFLITKKRDLAAAEEQQGNLRMRRALQSAKRQAAAAEALGLEY</sequence>
<accession>A0A0D1YF19</accession>
<keyword evidence="3" id="KW-1185">Reference proteome</keyword>
<dbReference type="STRING" id="91928.A0A0D1YF19"/>
<dbReference type="Pfam" id="PF06516">
    <property type="entry name" value="NUP"/>
    <property type="match status" value="1"/>
</dbReference>
<evidence type="ECO:0008006" key="4">
    <source>
        <dbReference type="Google" id="ProtNLM"/>
    </source>
</evidence>